<comment type="caution">
    <text evidence="2">The sequence shown here is derived from an EMBL/GenBank/DDBJ whole genome shotgun (WGS) entry which is preliminary data.</text>
</comment>
<dbReference type="EMBL" id="CAAALY010007332">
    <property type="protein sequence ID" value="VEL09821.1"/>
    <property type="molecule type" value="Genomic_DNA"/>
</dbReference>
<gene>
    <name evidence="2" type="ORF">PXEA_LOCUS3261</name>
</gene>
<accession>A0A3S5B0M1</accession>
<feature type="compositionally biased region" description="Low complexity" evidence="1">
    <location>
        <begin position="99"/>
        <end position="119"/>
    </location>
</feature>
<reference evidence="2" key="1">
    <citation type="submission" date="2018-11" db="EMBL/GenBank/DDBJ databases">
        <authorList>
            <consortium name="Pathogen Informatics"/>
        </authorList>
    </citation>
    <scope>NUCLEOTIDE SEQUENCE</scope>
</reference>
<sequence>MSLSSEPEPDLSPPAIESIAGTIVSSAQASSVTSIAAYSLRSLGSATGTGPSPGCRTNHECTSVRRASTVTNEIVTGAGVRCQLGGPPTHREFGLTATSVSTTTSTTSLRTSSSTSELTNQRSNLHVVPNSSTVNQMIPETSNGISQSQFSPSTHNMLHSHNHQSHTYPHQQSLISSHTPPHEAAYIPIDHGTSRPSSPDPPASVFWTSSTCEPTSLYPTGSSSTKTVDRTTASPPSLTSSSTSIVTTAAVVMAPLAPGIGHQLSLPISSVASSALSQSNSAPNQASKYNYLGALDDLLRRNFFKDILYSFSSFSHIN</sequence>
<evidence type="ECO:0000313" key="3">
    <source>
        <dbReference type="Proteomes" id="UP000784294"/>
    </source>
</evidence>
<protein>
    <submittedName>
        <fullName evidence="2">Uncharacterized protein</fullName>
    </submittedName>
</protein>
<feature type="compositionally biased region" description="Low complexity" evidence="1">
    <location>
        <begin position="231"/>
        <end position="240"/>
    </location>
</feature>
<proteinExistence type="predicted"/>
<evidence type="ECO:0000256" key="1">
    <source>
        <dbReference type="SAM" id="MobiDB-lite"/>
    </source>
</evidence>
<dbReference type="AlphaFoldDB" id="A0A3S5B0M1"/>
<organism evidence="2 3">
    <name type="scientific">Protopolystoma xenopodis</name>
    <dbReference type="NCBI Taxonomy" id="117903"/>
    <lineage>
        <taxon>Eukaryota</taxon>
        <taxon>Metazoa</taxon>
        <taxon>Spiralia</taxon>
        <taxon>Lophotrochozoa</taxon>
        <taxon>Platyhelminthes</taxon>
        <taxon>Monogenea</taxon>
        <taxon>Polyopisthocotylea</taxon>
        <taxon>Polystomatidea</taxon>
        <taxon>Polystomatidae</taxon>
        <taxon>Protopolystoma</taxon>
    </lineage>
</organism>
<dbReference type="Proteomes" id="UP000784294">
    <property type="component" value="Unassembled WGS sequence"/>
</dbReference>
<feature type="region of interest" description="Disordered" evidence="1">
    <location>
        <begin position="99"/>
        <end position="122"/>
    </location>
</feature>
<evidence type="ECO:0000313" key="2">
    <source>
        <dbReference type="EMBL" id="VEL09821.1"/>
    </source>
</evidence>
<feature type="region of interest" description="Disordered" evidence="1">
    <location>
        <begin position="172"/>
        <end position="206"/>
    </location>
</feature>
<name>A0A3S5B0M1_9PLAT</name>
<feature type="region of interest" description="Disordered" evidence="1">
    <location>
        <begin position="218"/>
        <end position="240"/>
    </location>
</feature>
<keyword evidence="3" id="KW-1185">Reference proteome</keyword>